<comment type="similarity">
    <text evidence="4">Belongs to the cyclic nucleotide phosphodiesterase class-III family.</text>
</comment>
<evidence type="ECO:0000313" key="6">
    <source>
        <dbReference type="EMBL" id="TKD50034.1"/>
    </source>
</evidence>
<sequence length="249" mass="27009">MSVRLYHVSDLHFGAEDQAALDWFAGCVRREAPDAVLMTGDLTQSARLGEFEAAAAWLESLAVPTTVEVGNHDLPVYNPLRRLFMPYRRYRTLEKLIERPIELAGVSIVPLRTTARVQLRLNWSKGYVAGDALAETLAAIAEVPAGDTVLVTAHHPLVDAGTRTEARTRGGTAALAALADAGAHAVLTGHVHDPFDIAHEVAGRSVRLIGAGTLSERVRATRPSFNEIRIADGKIETIAHMMDAPDRRL</sequence>
<dbReference type="Pfam" id="PF00149">
    <property type="entry name" value="Metallophos"/>
    <property type="match status" value="1"/>
</dbReference>
<evidence type="ECO:0000256" key="1">
    <source>
        <dbReference type="ARBA" id="ARBA00022723"/>
    </source>
</evidence>
<keyword evidence="2" id="KW-0378">Hydrolase</keyword>
<dbReference type="Proteomes" id="UP000309138">
    <property type="component" value="Unassembled WGS sequence"/>
</dbReference>
<dbReference type="RefSeq" id="WP_136941976.1">
    <property type="nucleotide sequence ID" value="NZ_SWKR01000002.1"/>
</dbReference>
<dbReference type="SUPFAM" id="SSF56300">
    <property type="entry name" value="Metallo-dependent phosphatases"/>
    <property type="match status" value="1"/>
</dbReference>
<dbReference type="EMBL" id="SWKR01000002">
    <property type="protein sequence ID" value="TKD50034.1"/>
    <property type="molecule type" value="Genomic_DNA"/>
</dbReference>
<keyword evidence="3" id="KW-0408">Iron</keyword>
<dbReference type="Gene3D" id="3.60.21.10">
    <property type="match status" value="1"/>
</dbReference>
<organism evidence="6 7">
    <name type="scientific">Sphingomonas baiyangensis</name>
    <dbReference type="NCBI Taxonomy" id="2572576"/>
    <lineage>
        <taxon>Bacteria</taxon>
        <taxon>Pseudomonadati</taxon>
        <taxon>Pseudomonadota</taxon>
        <taxon>Alphaproteobacteria</taxon>
        <taxon>Sphingomonadales</taxon>
        <taxon>Sphingomonadaceae</taxon>
        <taxon>Sphingomonas</taxon>
    </lineage>
</organism>
<name>A0A4U1L0E5_9SPHN</name>
<dbReference type="InterPro" id="IPR050884">
    <property type="entry name" value="CNP_phosphodiesterase-III"/>
</dbReference>
<dbReference type="PANTHER" id="PTHR42988">
    <property type="entry name" value="PHOSPHOHYDROLASE"/>
    <property type="match status" value="1"/>
</dbReference>
<keyword evidence="1" id="KW-0479">Metal-binding</keyword>
<dbReference type="GO" id="GO:0046872">
    <property type="term" value="F:metal ion binding"/>
    <property type="evidence" value="ECO:0007669"/>
    <property type="project" value="UniProtKB-KW"/>
</dbReference>
<evidence type="ECO:0000313" key="7">
    <source>
        <dbReference type="Proteomes" id="UP000309138"/>
    </source>
</evidence>
<comment type="caution">
    <text evidence="6">The sequence shown here is derived from an EMBL/GenBank/DDBJ whole genome shotgun (WGS) entry which is preliminary data.</text>
</comment>
<evidence type="ECO:0000256" key="2">
    <source>
        <dbReference type="ARBA" id="ARBA00022801"/>
    </source>
</evidence>
<reference evidence="6 7" key="1">
    <citation type="submission" date="2019-04" db="EMBL/GenBank/DDBJ databases">
        <authorList>
            <person name="Yang Y."/>
            <person name="Wei D."/>
        </authorList>
    </citation>
    <scope>NUCLEOTIDE SEQUENCE [LARGE SCALE GENOMIC DNA]</scope>
    <source>
        <strain evidence="6 7">L-1-4w-11</strain>
    </source>
</reference>
<feature type="domain" description="Calcineurin-like phosphoesterase" evidence="5">
    <location>
        <begin position="4"/>
        <end position="194"/>
    </location>
</feature>
<evidence type="ECO:0000256" key="4">
    <source>
        <dbReference type="ARBA" id="ARBA00025742"/>
    </source>
</evidence>
<dbReference type="PANTHER" id="PTHR42988:SF2">
    <property type="entry name" value="CYCLIC NUCLEOTIDE PHOSPHODIESTERASE CBUA0032-RELATED"/>
    <property type="match status" value="1"/>
</dbReference>
<keyword evidence="7" id="KW-1185">Reference proteome</keyword>
<evidence type="ECO:0000256" key="3">
    <source>
        <dbReference type="ARBA" id="ARBA00023004"/>
    </source>
</evidence>
<dbReference type="GO" id="GO:0016787">
    <property type="term" value="F:hydrolase activity"/>
    <property type="evidence" value="ECO:0007669"/>
    <property type="project" value="UniProtKB-KW"/>
</dbReference>
<accession>A0A4U1L0E5</accession>
<dbReference type="OrthoDB" id="651281at2"/>
<proteinExistence type="inferred from homology"/>
<dbReference type="AlphaFoldDB" id="A0A4U1L0E5"/>
<gene>
    <name evidence="6" type="ORF">FBR43_04135</name>
</gene>
<dbReference type="InterPro" id="IPR029052">
    <property type="entry name" value="Metallo-depent_PP-like"/>
</dbReference>
<evidence type="ECO:0000259" key="5">
    <source>
        <dbReference type="Pfam" id="PF00149"/>
    </source>
</evidence>
<dbReference type="InterPro" id="IPR004843">
    <property type="entry name" value="Calcineurin-like_PHP"/>
</dbReference>
<protein>
    <submittedName>
        <fullName evidence="6">Metallophosphoesterase</fullName>
    </submittedName>
</protein>